<keyword evidence="2 8" id="KW-0812">Transmembrane</keyword>
<comment type="subcellular location">
    <subcellularLocation>
        <location evidence="1">Membrane</location>
        <topology evidence="1">Multi-pass membrane protein</topology>
    </subcellularLocation>
</comment>
<feature type="compositionally biased region" description="Pro residues" evidence="9">
    <location>
        <begin position="255"/>
        <end position="265"/>
    </location>
</feature>
<dbReference type="PANTHER" id="PTHR45695">
    <property type="entry name" value="LEUCOKININ RECEPTOR-RELATED"/>
    <property type="match status" value="1"/>
</dbReference>
<feature type="transmembrane region" description="Helical" evidence="10">
    <location>
        <begin position="163"/>
        <end position="184"/>
    </location>
</feature>
<evidence type="ECO:0000256" key="9">
    <source>
        <dbReference type="SAM" id="MobiDB-lite"/>
    </source>
</evidence>
<dbReference type="PROSITE" id="PS00237">
    <property type="entry name" value="G_PROTEIN_RECEP_F1_1"/>
    <property type="match status" value="1"/>
</dbReference>
<feature type="region of interest" description="Disordered" evidence="9">
    <location>
        <begin position="238"/>
        <end position="276"/>
    </location>
</feature>
<evidence type="ECO:0000313" key="12">
    <source>
        <dbReference type="EMBL" id="KAJ7370297.1"/>
    </source>
</evidence>
<keyword evidence="4 8" id="KW-0297">G-protein coupled receptor</keyword>
<evidence type="ECO:0000256" key="4">
    <source>
        <dbReference type="ARBA" id="ARBA00023040"/>
    </source>
</evidence>
<dbReference type="AlphaFoldDB" id="A0A9W9YVP2"/>
<dbReference type="Pfam" id="PF00001">
    <property type="entry name" value="7tm_1"/>
    <property type="match status" value="1"/>
</dbReference>
<name>A0A9W9YVP2_9CNID</name>
<dbReference type="InterPro" id="IPR017452">
    <property type="entry name" value="GPCR_Rhodpsn_7TM"/>
</dbReference>
<evidence type="ECO:0000256" key="8">
    <source>
        <dbReference type="RuleBase" id="RU000688"/>
    </source>
</evidence>
<sequence length="276" mass="31519">MPITISFLNRVWITGSAKGAGDVTCKFFYYAAFTAITASILSLTVIAIDRYCAVFYPLSNIRWFRKAKIISPVIWILSLALMSASPAMTTLGEHNSTYVCTYDYDVVTEKFWVFFFLVNYLLPLIVISVLYGAIARKLWSHEVPGNNEAGRNQQQEQQRKRELVRMLVIIVAVFALCWLPTNVYQLEMAAKGYSSFSYPVMYFCFWLSHSNSAINPWLYIGLNRKFHVVACTCVRRNGNEGQPQQNRREVNVPRNPMPAPKPPRANEPTDSFGNRL</sequence>
<evidence type="ECO:0000259" key="11">
    <source>
        <dbReference type="PROSITE" id="PS50262"/>
    </source>
</evidence>
<evidence type="ECO:0000256" key="2">
    <source>
        <dbReference type="ARBA" id="ARBA00022692"/>
    </source>
</evidence>
<dbReference type="PROSITE" id="PS50262">
    <property type="entry name" value="G_PROTEIN_RECEP_F1_2"/>
    <property type="match status" value="1"/>
</dbReference>
<comment type="caution">
    <text evidence="12">The sequence shown here is derived from an EMBL/GenBank/DDBJ whole genome shotgun (WGS) entry which is preliminary data.</text>
</comment>
<feature type="transmembrane region" description="Helical" evidence="10">
    <location>
        <begin position="27"/>
        <end position="48"/>
    </location>
</feature>
<keyword evidence="7 8" id="KW-0807">Transducer</keyword>
<dbReference type="SUPFAM" id="SSF81321">
    <property type="entry name" value="Family A G protein-coupled receptor-like"/>
    <property type="match status" value="1"/>
</dbReference>
<keyword evidence="13" id="KW-1185">Reference proteome</keyword>
<reference evidence="12" key="1">
    <citation type="submission" date="2023-01" db="EMBL/GenBank/DDBJ databases">
        <title>Genome assembly of the deep-sea coral Lophelia pertusa.</title>
        <authorList>
            <person name="Herrera S."/>
            <person name="Cordes E."/>
        </authorList>
    </citation>
    <scope>NUCLEOTIDE SEQUENCE</scope>
    <source>
        <strain evidence="12">USNM1676648</strain>
        <tissue evidence="12">Polyp</tissue>
    </source>
</reference>
<protein>
    <recommendedName>
        <fullName evidence="11">G-protein coupled receptors family 1 profile domain-containing protein</fullName>
    </recommendedName>
</protein>
<feature type="domain" description="G-protein coupled receptors family 1 profile" evidence="11">
    <location>
        <begin position="1"/>
        <end position="219"/>
    </location>
</feature>
<dbReference type="EMBL" id="MU826869">
    <property type="protein sequence ID" value="KAJ7370297.1"/>
    <property type="molecule type" value="Genomic_DNA"/>
</dbReference>
<evidence type="ECO:0000256" key="5">
    <source>
        <dbReference type="ARBA" id="ARBA00023136"/>
    </source>
</evidence>
<feature type="transmembrane region" description="Helical" evidence="10">
    <location>
        <begin position="196"/>
        <end position="218"/>
    </location>
</feature>
<dbReference type="CDD" id="cd00637">
    <property type="entry name" value="7tm_classA_rhodopsin-like"/>
    <property type="match status" value="1"/>
</dbReference>
<organism evidence="12 13">
    <name type="scientific">Desmophyllum pertusum</name>
    <dbReference type="NCBI Taxonomy" id="174260"/>
    <lineage>
        <taxon>Eukaryota</taxon>
        <taxon>Metazoa</taxon>
        <taxon>Cnidaria</taxon>
        <taxon>Anthozoa</taxon>
        <taxon>Hexacorallia</taxon>
        <taxon>Scleractinia</taxon>
        <taxon>Caryophylliina</taxon>
        <taxon>Caryophylliidae</taxon>
        <taxon>Desmophyllum</taxon>
    </lineage>
</organism>
<evidence type="ECO:0000256" key="3">
    <source>
        <dbReference type="ARBA" id="ARBA00022989"/>
    </source>
</evidence>
<dbReference type="InterPro" id="IPR000276">
    <property type="entry name" value="GPCR_Rhodpsn"/>
</dbReference>
<dbReference type="GO" id="GO:0005886">
    <property type="term" value="C:plasma membrane"/>
    <property type="evidence" value="ECO:0007669"/>
    <property type="project" value="TreeGrafter"/>
</dbReference>
<gene>
    <name evidence="12" type="ORF">OS493_033378</name>
</gene>
<keyword evidence="5 10" id="KW-0472">Membrane</keyword>
<keyword evidence="3 10" id="KW-1133">Transmembrane helix</keyword>
<accession>A0A9W9YVP2</accession>
<evidence type="ECO:0000256" key="10">
    <source>
        <dbReference type="SAM" id="Phobius"/>
    </source>
</evidence>
<evidence type="ECO:0000256" key="1">
    <source>
        <dbReference type="ARBA" id="ARBA00004141"/>
    </source>
</evidence>
<dbReference type="OrthoDB" id="5964776at2759"/>
<keyword evidence="6 8" id="KW-0675">Receptor</keyword>
<evidence type="ECO:0000256" key="6">
    <source>
        <dbReference type="ARBA" id="ARBA00023170"/>
    </source>
</evidence>
<dbReference type="PANTHER" id="PTHR45695:SF9">
    <property type="entry name" value="LEUCOKININ RECEPTOR"/>
    <property type="match status" value="1"/>
</dbReference>
<comment type="similarity">
    <text evidence="8">Belongs to the G-protein coupled receptor 1 family.</text>
</comment>
<dbReference type="GO" id="GO:0004930">
    <property type="term" value="F:G protein-coupled receptor activity"/>
    <property type="evidence" value="ECO:0007669"/>
    <property type="project" value="UniProtKB-KW"/>
</dbReference>
<proteinExistence type="inferred from homology"/>
<feature type="transmembrane region" description="Helical" evidence="10">
    <location>
        <begin position="69"/>
        <end position="91"/>
    </location>
</feature>
<dbReference type="Proteomes" id="UP001163046">
    <property type="component" value="Unassembled WGS sequence"/>
</dbReference>
<evidence type="ECO:0000313" key="13">
    <source>
        <dbReference type="Proteomes" id="UP001163046"/>
    </source>
</evidence>
<evidence type="ECO:0000256" key="7">
    <source>
        <dbReference type="ARBA" id="ARBA00023224"/>
    </source>
</evidence>
<dbReference type="Gene3D" id="1.20.1070.10">
    <property type="entry name" value="Rhodopsin 7-helix transmembrane proteins"/>
    <property type="match status" value="1"/>
</dbReference>
<dbReference type="PRINTS" id="PR00237">
    <property type="entry name" value="GPCRRHODOPSN"/>
</dbReference>
<feature type="transmembrane region" description="Helical" evidence="10">
    <location>
        <begin position="111"/>
        <end position="134"/>
    </location>
</feature>